<evidence type="ECO:0000313" key="2">
    <source>
        <dbReference type="WBParaSite" id="PS1159_v2.g21392.t1"/>
    </source>
</evidence>
<protein>
    <submittedName>
        <fullName evidence="2">Bestrophin homolog</fullName>
    </submittedName>
</protein>
<reference evidence="2" key="1">
    <citation type="submission" date="2022-11" db="UniProtKB">
        <authorList>
            <consortium name="WormBaseParasite"/>
        </authorList>
    </citation>
    <scope>IDENTIFICATION</scope>
</reference>
<proteinExistence type="predicted"/>
<accession>A0AC35FX94</accession>
<sequence>MYHFILRPYDKYIAAAIATYIIGEDEEARAIRRTIIRYLVLSQTLVLRNISVQVRRRFPTLDAIEAANFMTLEEQALIEGITDEYTQMWMPTIWAENIVSEAKQNGKIISDPITANISSRIEKFRTQLKNMIIFDWIPIPLVYPQLVTFCVRFYFIICLFTRQISRLKEQNIPESPFLWIPVTTIIEFIIYMGWLKVAEDMLHPLGEKCERNFECNHIIDQNLITGLLIVDKGRIYPKPKKDAFWDTKFITPLYSFETANRHVFPMTGTASHVKYSFYLNIVIL</sequence>
<dbReference type="WBParaSite" id="PS1159_v2.g21392.t1">
    <property type="protein sequence ID" value="PS1159_v2.g21392.t1"/>
    <property type="gene ID" value="PS1159_v2.g21392"/>
</dbReference>
<dbReference type="Proteomes" id="UP000887580">
    <property type="component" value="Unplaced"/>
</dbReference>
<name>A0AC35FX94_9BILA</name>
<organism evidence="1 2">
    <name type="scientific">Panagrolaimus sp. PS1159</name>
    <dbReference type="NCBI Taxonomy" id="55785"/>
    <lineage>
        <taxon>Eukaryota</taxon>
        <taxon>Metazoa</taxon>
        <taxon>Ecdysozoa</taxon>
        <taxon>Nematoda</taxon>
        <taxon>Chromadorea</taxon>
        <taxon>Rhabditida</taxon>
        <taxon>Tylenchina</taxon>
        <taxon>Panagrolaimomorpha</taxon>
        <taxon>Panagrolaimoidea</taxon>
        <taxon>Panagrolaimidae</taxon>
        <taxon>Panagrolaimus</taxon>
    </lineage>
</organism>
<evidence type="ECO:0000313" key="1">
    <source>
        <dbReference type="Proteomes" id="UP000887580"/>
    </source>
</evidence>